<sequence>MLHDATIREACGGLNYEIFHLFRRTARSGSEANINQPTTKPHRKHLRDSSSIGGATVDVSGRPVVASFLIVGSEGVRGVWMVFLDQSPRRKGVASVLHSTVSLLVVGYGFEQ</sequence>
<comment type="caution">
    <text evidence="2">The sequence shown here is derived from an EMBL/GenBank/DDBJ whole genome shotgun (WGS) entry which is preliminary data.</text>
</comment>
<dbReference type="Proteomes" id="UP001157418">
    <property type="component" value="Unassembled WGS sequence"/>
</dbReference>
<protein>
    <submittedName>
        <fullName evidence="2">Uncharacterized protein</fullName>
    </submittedName>
</protein>
<evidence type="ECO:0000256" key="1">
    <source>
        <dbReference type="SAM" id="MobiDB-lite"/>
    </source>
</evidence>
<dbReference type="EMBL" id="CAKMRJ010000366">
    <property type="protein sequence ID" value="CAH1419514.1"/>
    <property type="molecule type" value="Genomic_DNA"/>
</dbReference>
<name>A0AAU9LV80_9ASTR</name>
<evidence type="ECO:0000313" key="2">
    <source>
        <dbReference type="EMBL" id="CAH1419514.1"/>
    </source>
</evidence>
<feature type="compositionally biased region" description="Polar residues" evidence="1">
    <location>
        <begin position="30"/>
        <end position="39"/>
    </location>
</feature>
<dbReference type="AlphaFoldDB" id="A0AAU9LV80"/>
<evidence type="ECO:0000313" key="3">
    <source>
        <dbReference type="Proteomes" id="UP001157418"/>
    </source>
</evidence>
<proteinExistence type="predicted"/>
<gene>
    <name evidence="2" type="ORF">LVIROSA_LOCUS7037</name>
</gene>
<reference evidence="2 3" key="1">
    <citation type="submission" date="2022-01" db="EMBL/GenBank/DDBJ databases">
        <authorList>
            <person name="Xiong W."/>
            <person name="Schranz E."/>
        </authorList>
    </citation>
    <scope>NUCLEOTIDE SEQUENCE [LARGE SCALE GENOMIC DNA]</scope>
</reference>
<keyword evidence="3" id="KW-1185">Reference proteome</keyword>
<accession>A0AAU9LV80</accession>
<organism evidence="2 3">
    <name type="scientific">Lactuca virosa</name>
    <dbReference type="NCBI Taxonomy" id="75947"/>
    <lineage>
        <taxon>Eukaryota</taxon>
        <taxon>Viridiplantae</taxon>
        <taxon>Streptophyta</taxon>
        <taxon>Embryophyta</taxon>
        <taxon>Tracheophyta</taxon>
        <taxon>Spermatophyta</taxon>
        <taxon>Magnoliopsida</taxon>
        <taxon>eudicotyledons</taxon>
        <taxon>Gunneridae</taxon>
        <taxon>Pentapetalae</taxon>
        <taxon>asterids</taxon>
        <taxon>campanulids</taxon>
        <taxon>Asterales</taxon>
        <taxon>Asteraceae</taxon>
        <taxon>Cichorioideae</taxon>
        <taxon>Cichorieae</taxon>
        <taxon>Lactucinae</taxon>
        <taxon>Lactuca</taxon>
    </lineage>
</organism>
<feature type="region of interest" description="Disordered" evidence="1">
    <location>
        <begin position="30"/>
        <end position="52"/>
    </location>
</feature>